<reference evidence="1 2" key="1">
    <citation type="journal article" date="2016" name="Proc. Natl. Acad. Sci. U.S.A.">
        <title>Comparative genomics of biotechnologically important yeasts.</title>
        <authorList>
            <person name="Riley R."/>
            <person name="Haridas S."/>
            <person name="Wolfe K.H."/>
            <person name="Lopes M.R."/>
            <person name="Hittinger C.T."/>
            <person name="Goeker M."/>
            <person name="Salamov A.A."/>
            <person name="Wisecaver J.H."/>
            <person name="Long T.M."/>
            <person name="Calvey C.H."/>
            <person name="Aerts A.L."/>
            <person name="Barry K.W."/>
            <person name="Choi C."/>
            <person name="Clum A."/>
            <person name="Coughlan A.Y."/>
            <person name="Deshpande S."/>
            <person name="Douglass A.P."/>
            <person name="Hanson S.J."/>
            <person name="Klenk H.-P."/>
            <person name="LaButti K.M."/>
            <person name="Lapidus A."/>
            <person name="Lindquist E.A."/>
            <person name="Lipzen A.M."/>
            <person name="Meier-Kolthoff J.P."/>
            <person name="Ohm R.A."/>
            <person name="Otillar R.P."/>
            <person name="Pangilinan J.L."/>
            <person name="Peng Y."/>
            <person name="Rokas A."/>
            <person name="Rosa C.A."/>
            <person name="Scheuner C."/>
            <person name="Sibirny A.A."/>
            <person name="Slot J.C."/>
            <person name="Stielow J.B."/>
            <person name="Sun H."/>
            <person name="Kurtzman C.P."/>
            <person name="Blackwell M."/>
            <person name="Grigoriev I.V."/>
            <person name="Jeffries T.W."/>
        </authorList>
    </citation>
    <scope>NUCLEOTIDE SEQUENCE [LARGE SCALE GENOMIC DNA]</scope>
    <source>
        <strain evidence="1 2">NRRL Y-11557</strain>
    </source>
</reference>
<gene>
    <name evidence="1" type="ORF">LIPSTDRAFT_71734</name>
</gene>
<name>A0A1E3Q6M7_LIPST</name>
<dbReference type="EMBL" id="KV454294">
    <property type="protein sequence ID" value="ODQ73343.1"/>
    <property type="molecule type" value="Genomic_DNA"/>
</dbReference>
<dbReference type="AlphaFoldDB" id="A0A1E3Q6M7"/>
<sequence>MTAGIRERKVLTLSTKTLVDSMGDDLGDLVISLLLMCYPTTHSDGGTSSIYITTKSAPSYLMSYTRLFYVLHPSTCPTSVYVLHPSTAKISISNKDH</sequence>
<organism evidence="1 2">
    <name type="scientific">Lipomyces starkeyi NRRL Y-11557</name>
    <dbReference type="NCBI Taxonomy" id="675824"/>
    <lineage>
        <taxon>Eukaryota</taxon>
        <taxon>Fungi</taxon>
        <taxon>Dikarya</taxon>
        <taxon>Ascomycota</taxon>
        <taxon>Saccharomycotina</taxon>
        <taxon>Lipomycetes</taxon>
        <taxon>Lipomycetales</taxon>
        <taxon>Lipomycetaceae</taxon>
        <taxon>Lipomyces</taxon>
    </lineage>
</organism>
<dbReference type="Proteomes" id="UP000094385">
    <property type="component" value="Unassembled WGS sequence"/>
</dbReference>
<evidence type="ECO:0000313" key="1">
    <source>
        <dbReference type="EMBL" id="ODQ73343.1"/>
    </source>
</evidence>
<keyword evidence="2" id="KW-1185">Reference proteome</keyword>
<accession>A0A1E3Q6M7</accession>
<evidence type="ECO:0000313" key="2">
    <source>
        <dbReference type="Proteomes" id="UP000094385"/>
    </source>
</evidence>
<proteinExistence type="predicted"/>
<protein>
    <submittedName>
        <fullName evidence="1">Uncharacterized protein</fullName>
    </submittedName>
</protein>